<feature type="region of interest" description="Disordered" evidence="4">
    <location>
        <begin position="321"/>
        <end position="381"/>
    </location>
</feature>
<dbReference type="InterPro" id="IPR051219">
    <property type="entry name" value="Heterochromatin_chromo-domain"/>
</dbReference>
<reference evidence="6 7" key="1">
    <citation type="journal article" date="2024" name="bioRxiv">
        <title>Comparative genomics of Cryptococcus and Kwoniella reveals pathogenesis evolution and contrasting karyotype dynamics via intercentromeric recombination or chromosome fusion.</title>
        <authorList>
            <person name="Coelho M.A."/>
            <person name="David-Palma M."/>
            <person name="Shea T."/>
            <person name="Bowers K."/>
            <person name="McGinley-Smith S."/>
            <person name="Mohammad A.W."/>
            <person name="Gnirke A."/>
            <person name="Yurkov A.M."/>
            <person name="Nowrousian M."/>
            <person name="Sun S."/>
            <person name="Cuomo C.A."/>
            <person name="Heitman J."/>
        </authorList>
    </citation>
    <scope>NUCLEOTIDE SEQUENCE [LARGE SCALE GENOMIC DNA]</scope>
    <source>
        <strain evidence="6 7">CBS 13917</strain>
    </source>
</reference>
<organism evidence="6 7">
    <name type="scientific">Kwoniella newhampshirensis</name>
    <dbReference type="NCBI Taxonomy" id="1651941"/>
    <lineage>
        <taxon>Eukaryota</taxon>
        <taxon>Fungi</taxon>
        <taxon>Dikarya</taxon>
        <taxon>Basidiomycota</taxon>
        <taxon>Agaricomycotina</taxon>
        <taxon>Tremellomycetes</taxon>
        <taxon>Tremellales</taxon>
        <taxon>Cryptococcaceae</taxon>
        <taxon>Kwoniella</taxon>
    </lineage>
</organism>
<evidence type="ECO:0000259" key="5">
    <source>
        <dbReference type="PROSITE" id="PS50013"/>
    </source>
</evidence>
<sequence>MINLFAAVSPPRLREGTPAPVRGEVQAQNGDRGDSSSSSLRSLSPTGGSTAPPPTIEAQQRASSTCAHDHHAQTQPSTQIHYSRTSTYRRSPSPTPAAPTSFPSLSIQQSLSSITSLLLKNDSAERTYRRTMIDTNDNISERLENIEDDLRERREDWDHFKLDLMESVERSIEGRLERFEKNLMDLINATLQSQERDARMQEGYDEGEGIQASTSARADDTIPLPVSFPTAVIASTAQVAGTTSRHVSRSAEMDIDTTAPSPSDELGLYFGSVTEDVDEGRVVINYDIGLEVELGHSNVVDDDVGAEAEVTDSYMNMNGEGDVPAPVLGIDPKDIMRGPAERISIERGTRESTEATRRESVRLNKDQDDDSGPDERLVTPRVDVHNNTALAPAHAGINLTDVVDEQLVDQDGTDQLSQTNSKPPPRLPFPPRPNVVDDSSTLLRPKRAAAERKSLSVVRTSLPTPKPNRPTPSRSASSQYDISQKQTPSSVKRKRARRSHSGQESNSAKRAKATPLRTFKGVTRVGTKYMPASDGIKKTDAIWPAKGENTRRGRLAEIVCDVCRGRCHWNCAGLAENLDMTNETWICPDCKYIIAEQDVPRVLIDTVQQVRCIRWNCILREKQAIVPDDGDPLYVVEKVVGRRATGRVPGEQSRTFEYLVKWDGYEMEECTWEPPAHLEPHIQTRKEEFASAAKKENLDTKRRVALLREAWKSWDRETGKYKGPRESSQVGSDDESEQGGASLSGEDGQKVRSMGFNAGNKDGGVIATRDGSQTGDVSDADAGDSAAMIENDDQTTRTVDTEADMGGEGVDQNGPPPVATN</sequence>
<feature type="compositionally biased region" description="Basic residues" evidence="4">
    <location>
        <begin position="491"/>
        <end position="500"/>
    </location>
</feature>
<dbReference type="GO" id="GO:0005634">
    <property type="term" value="C:nucleus"/>
    <property type="evidence" value="ECO:0007669"/>
    <property type="project" value="UniProtKB-SubCell"/>
</dbReference>
<dbReference type="AlphaFoldDB" id="A0AAW0Z6Q5"/>
<feature type="compositionally biased region" description="Low complexity" evidence="4">
    <location>
        <begin position="82"/>
        <end position="103"/>
    </location>
</feature>
<feature type="region of interest" description="Disordered" evidence="4">
    <location>
        <begin position="718"/>
        <end position="821"/>
    </location>
</feature>
<dbReference type="PROSITE" id="PS00598">
    <property type="entry name" value="CHROMO_1"/>
    <property type="match status" value="1"/>
</dbReference>
<dbReference type="RefSeq" id="XP_066806085.1">
    <property type="nucleotide sequence ID" value="XM_066943543.1"/>
</dbReference>
<evidence type="ECO:0000256" key="3">
    <source>
        <dbReference type="SAM" id="Coils"/>
    </source>
</evidence>
<dbReference type="InterPro" id="IPR016197">
    <property type="entry name" value="Chromo-like_dom_sf"/>
</dbReference>
<comment type="caution">
    <text evidence="6">The sequence shown here is derived from an EMBL/GenBank/DDBJ whole genome shotgun (WGS) entry which is preliminary data.</text>
</comment>
<dbReference type="InterPro" id="IPR000953">
    <property type="entry name" value="Chromo/chromo_shadow_dom"/>
</dbReference>
<accession>A0AAW0Z6Q5</accession>
<dbReference type="Pfam" id="PF00385">
    <property type="entry name" value="Chromo"/>
    <property type="match status" value="1"/>
</dbReference>
<protein>
    <recommendedName>
        <fullName evidence="5">Chromo domain-containing protein</fullName>
    </recommendedName>
</protein>
<keyword evidence="7" id="KW-1185">Reference proteome</keyword>
<dbReference type="InterPro" id="IPR013083">
    <property type="entry name" value="Znf_RING/FYVE/PHD"/>
</dbReference>
<comment type="subcellular location">
    <subcellularLocation>
        <location evidence="1">Nucleus</location>
    </subcellularLocation>
</comment>
<evidence type="ECO:0000313" key="7">
    <source>
        <dbReference type="Proteomes" id="UP001388673"/>
    </source>
</evidence>
<proteinExistence type="predicted"/>
<gene>
    <name evidence="6" type="ORF">IAR55_000407</name>
</gene>
<evidence type="ECO:0000256" key="1">
    <source>
        <dbReference type="ARBA" id="ARBA00004123"/>
    </source>
</evidence>
<dbReference type="EMBL" id="JBCAWK010000001">
    <property type="protein sequence ID" value="KAK8869839.1"/>
    <property type="molecule type" value="Genomic_DNA"/>
</dbReference>
<feature type="coiled-coil region" evidence="3">
    <location>
        <begin position="129"/>
        <end position="156"/>
    </location>
</feature>
<dbReference type="Proteomes" id="UP001388673">
    <property type="component" value="Unassembled WGS sequence"/>
</dbReference>
<dbReference type="CDD" id="cd15489">
    <property type="entry name" value="PHD_SF"/>
    <property type="match status" value="1"/>
</dbReference>
<dbReference type="GeneID" id="92177667"/>
<feature type="region of interest" description="Disordered" evidence="4">
    <location>
        <begin position="412"/>
        <end position="516"/>
    </location>
</feature>
<dbReference type="SUPFAM" id="SSF57903">
    <property type="entry name" value="FYVE/PHD zinc finger"/>
    <property type="match status" value="1"/>
</dbReference>
<dbReference type="KEGG" id="kne:92177667"/>
<feature type="domain" description="Chromo" evidence="5">
    <location>
        <begin position="634"/>
        <end position="701"/>
    </location>
</feature>
<dbReference type="PANTHER" id="PTHR22812">
    <property type="entry name" value="CHROMOBOX PROTEIN"/>
    <property type="match status" value="1"/>
</dbReference>
<feature type="compositionally biased region" description="Pro residues" evidence="4">
    <location>
        <begin position="422"/>
        <end position="433"/>
    </location>
</feature>
<keyword evidence="3" id="KW-0175">Coiled coil</keyword>
<dbReference type="SUPFAM" id="SSF54160">
    <property type="entry name" value="Chromo domain-like"/>
    <property type="match status" value="1"/>
</dbReference>
<feature type="compositionally biased region" description="Basic and acidic residues" evidence="4">
    <location>
        <begin position="331"/>
        <end position="366"/>
    </location>
</feature>
<feature type="region of interest" description="Disordered" evidence="4">
    <location>
        <begin position="1"/>
        <end position="103"/>
    </location>
</feature>
<feature type="compositionally biased region" description="Polar residues" evidence="4">
    <location>
        <begin position="471"/>
        <end position="490"/>
    </location>
</feature>
<dbReference type="SMART" id="SM00298">
    <property type="entry name" value="CHROMO"/>
    <property type="match status" value="1"/>
</dbReference>
<dbReference type="InterPro" id="IPR023779">
    <property type="entry name" value="Chromodomain_CS"/>
</dbReference>
<dbReference type="GO" id="GO:0006338">
    <property type="term" value="P:chromatin remodeling"/>
    <property type="evidence" value="ECO:0007669"/>
    <property type="project" value="UniProtKB-ARBA"/>
</dbReference>
<keyword evidence="2" id="KW-0539">Nucleus</keyword>
<evidence type="ECO:0000313" key="6">
    <source>
        <dbReference type="EMBL" id="KAK8869839.1"/>
    </source>
</evidence>
<feature type="compositionally biased region" description="Polar residues" evidence="4">
    <location>
        <begin position="57"/>
        <end position="66"/>
    </location>
</feature>
<dbReference type="PROSITE" id="PS50013">
    <property type="entry name" value="CHROMO_2"/>
    <property type="match status" value="1"/>
</dbReference>
<feature type="compositionally biased region" description="Low complexity" evidence="4">
    <location>
        <begin position="35"/>
        <end position="50"/>
    </location>
</feature>
<evidence type="ECO:0000256" key="4">
    <source>
        <dbReference type="SAM" id="MobiDB-lite"/>
    </source>
</evidence>
<evidence type="ECO:0000256" key="2">
    <source>
        <dbReference type="ARBA" id="ARBA00023242"/>
    </source>
</evidence>
<dbReference type="InterPro" id="IPR011011">
    <property type="entry name" value="Znf_FYVE_PHD"/>
</dbReference>
<feature type="region of interest" description="Disordered" evidence="4">
    <location>
        <begin position="244"/>
        <end position="263"/>
    </location>
</feature>
<name>A0AAW0Z6Q5_9TREE</name>
<dbReference type="Gene3D" id="2.40.50.40">
    <property type="match status" value="1"/>
</dbReference>
<dbReference type="Gene3D" id="3.30.40.10">
    <property type="entry name" value="Zinc/RING finger domain, C3HC4 (zinc finger)"/>
    <property type="match status" value="1"/>
</dbReference>
<dbReference type="InterPro" id="IPR023780">
    <property type="entry name" value="Chromo_domain"/>
</dbReference>